<feature type="region of interest" description="Disordered" evidence="1">
    <location>
        <begin position="31"/>
        <end position="50"/>
    </location>
</feature>
<gene>
    <name evidence="2" type="primary">Nfu_g_1_007904</name>
</gene>
<organism evidence="2">
    <name type="scientific">Nothobranchius kadleci</name>
    <name type="common">African annual killifish</name>
    <dbReference type="NCBI Taxonomy" id="1051664"/>
    <lineage>
        <taxon>Eukaryota</taxon>
        <taxon>Metazoa</taxon>
        <taxon>Chordata</taxon>
        <taxon>Craniata</taxon>
        <taxon>Vertebrata</taxon>
        <taxon>Euteleostomi</taxon>
        <taxon>Actinopterygii</taxon>
        <taxon>Neopterygii</taxon>
        <taxon>Teleostei</taxon>
        <taxon>Neoteleostei</taxon>
        <taxon>Acanthomorphata</taxon>
        <taxon>Ovalentaria</taxon>
        <taxon>Atherinomorphae</taxon>
        <taxon>Cyprinodontiformes</taxon>
        <taxon>Nothobranchiidae</taxon>
        <taxon>Nothobranchius</taxon>
    </lineage>
</organism>
<protein>
    <submittedName>
        <fullName evidence="2">Uncharacterized protein</fullName>
    </submittedName>
</protein>
<dbReference type="AlphaFoldDB" id="A0A1A8CNY3"/>
<proteinExistence type="predicted"/>
<feature type="compositionally biased region" description="Polar residues" evidence="1">
    <location>
        <begin position="38"/>
        <end position="50"/>
    </location>
</feature>
<feature type="non-terminal residue" evidence="2">
    <location>
        <position position="1"/>
    </location>
</feature>
<reference evidence="2" key="1">
    <citation type="submission" date="2016-05" db="EMBL/GenBank/DDBJ databases">
        <authorList>
            <person name="Lavstsen T."/>
            <person name="Jespersen J.S."/>
        </authorList>
    </citation>
    <scope>NUCLEOTIDE SEQUENCE</scope>
    <source>
        <tissue evidence="2">Brain</tissue>
    </source>
</reference>
<name>A0A1A8CNY3_NOTKA</name>
<evidence type="ECO:0000256" key="1">
    <source>
        <dbReference type="SAM" id="MobiDB-lite"/>
    </source>
</evidence>
<sequence length="110" mass="12097">DTSLRRMITLFGLRSTTHHLHTSLDSCKPDHASPPLTAHSQPLTCSHQTSAPTSPLVQRLLHLLDPSCSPGPDLALPEPLTTTYYQISSWNLAASPALRLFPCFPLLFIQ</sequence>
<dbReference type="EMBL" id="HADZ01016490">
    <property type="protein sequence ID" value="SBP80431.1"/>
    <property type="molecule type" value="Transcribed_RNA"/>
</dbReference>
<evidence type="ECO:0000313" key="2">
    <source>
        <dbReference type="EMBL" id="SBP80431.1"/>
    </source>
</evidence>
<accession>A0A1A8CNY3</accession>
<reference evidence="2" key="2">
    <citation type="submission" date="2016-06" db="EMBL/GenBank/DDBJ databases">
        <title>The genome of a short-lived fish provides insights into sex chromosome evolution and the genetic control of aging.</title>
        <authorList>
            <person name="Reichwald K."/>
            <person name="Felder M."/>
            <person name="Petzold A."/>
            <person name="Koch P."/>
            <person name="Groth M."/>
            <person name="Platzer M."/>
        </authorList>
    </citation>
    <scope>NUCLEOTIDE SEQUENCE</scope>
    <source>
        <tissue evidence="2">Brain</tissue>
    </source>
</reference>